<dbReference type="GO" id="GO:0006289">
    <property type="term" value="P:nucleotide-excision repair"/>
    <property type="evidence" value="ECO:0007669"/>
    <property type="project" value="InterPro"/>
</dbReference>
<evidence type="ECO:0000256" key="1">
    <source>
        <dbReference type="ARBA" id="ARBA00022722"/>
    </source>
</evidence>
<dbReference type="EMBL" id="LN650648">
    <property type="protein sequence ID" value="CEI72330.1"/>
    <property type="molecule type" value="Genomic_DNA"/>
</dbReference>
<accession>A0A2P2BPQ4</accession>
<evidence type="ECO:0000256" key="6">
    <source>
        <dbReference type="ARBA" id="ARBA00023204"/>
    </source>
</evidence>
<dbReference type="NCBIfam" id="TIGR00629">
    <property type="entry name" value="uvde"/>
    <property type="match status" value="1"/>
</dbReference>
<dbReference type="InterPro" id="IPR036237">
    <property type="entry name" value="Xyl_isomerase-like_sf"/>
</dbReference>
<protein>
    <submittedName>
        <fullName evidence="7">UV DNA damage endonuclease</fullName>
        <ecNumber evidence="7">3.-.-.-</ecNumber>
    </submittedName>
</protein>
<organism evidence="7 8">
    <name type="scientific">Romboutsia hominis</name>
    <dbReference type="NCBI Taxonomy" id="1507512"/>
    <lineage>
        <taxon>Bacteria</taxon>
        <taxon>Bacillati</taxon>
        <taxon>Bacillota</taxon>
        <taxon>Clostridia</taxon>
        <taxon>Peptostreptococcales</taxon>
        <taxon>Peptostreptococcaceae</taxon>
        <taxon>Romboutsia</taxon>
    </lineage>
</organism>
<keyword evidence="1" id="KW-0540">Nuclease</keyword>
<dbReference type="Proteomes" id="UP000245695">
    <property type="component" value="Chromosome 1"/>
</dbReference>
<keyword evidence="6" id="KW-0234">DNA repair</keyword>
<evidence type="ECO:0000256" key="4">
    <source>
        <dbReference type="ARBA" id="ARBA00022769"/>
    </source>
</evidence>
<dbReference type="PANTHER" id="PTHR31290">
    <property type="entry name" value="UV-DAMAGE ENDONUCLEASE"/>
    <property type="match status" value="1"/>
</dbReference>
<evidence type="ECO:0000256" key="5">
    <source>
        <dbReference type="ARBA" id="ARBA00022801"/>
    </source>
</evidence>
<dbReference type="Pfam" id="PF03851">
    <property type="entry name" value="UvdE"/>
    <property type="match status" value="1"/>
</dbReference>
<evidence type="ECO:0000256" key="3">
    <source>
        <dbReference type="ARBA" id="ARBA00022763"/>
    </source>
</evidence>
<dbReference type="InterPro" id="IPR004601">
    <property type="entry name" value="UvdE"/>
</dbReference>
<dbReference type="GO" id="GO:0009411">
    <property type="term" value="P:response to UV"/>
    <property type="evidence" value="ECO:0007669"/>
    <property type="project" value="InterPro"/>
</dbReference>
<dbReference type="GO" id="GO:0016787">
    <property type="term" value="F:hydrolase activity"/>
    <property type="evidence" value="ECO:0007669"/>
    <property type="project" value="UniProtKB-KW"/>
</dbReference>
<dbReference type="KEGG" id="rhom:FRIFI_0786"/>
<gene>
    <name evidence="7" type="ORF">FRIFI_0786</name>
</gene>
<keyword evidence="8" id="KW-1185">Reference proteome</keyword>
<name>A0A2P2BPQ4_9FIRM</name>
<keyword evidence="5 7" id="KW-0378">Hydrolase</keyword>
<evidence type="ECO:0000256" key="2">
    <source>
        <dbReference type="ARBA" id="ARBA00022759"/>
    </source>
</evidence>
<dbReference type="SUPFAM" id="SSF51658">
    <property type="entry name" value="Xylose isomerase-like"/>
    <property type="match status" value="1"/>
</dbReference>
<keyword evidence="3" id="KW-0227">DNA damage</keyword>
<evidence type="ECO:0000313" key="8">
    <source>
        <dbReference type="Proteomes" id="UP000245695"/>
    </source>
</evidence>
<keyword evidence="4" id="KW-0228">DNA excision</keyword>
<dbReference type="PANTHER" id="PTHR31290:SF5">
    <property type="entry name" value="UV-DAMAGE ENDONUCLEASE"/>
    <property type="match status" value="1"/>
</dbReference>
<reference evidence="7 8" key="1">
    <citation type="submission" date="2014-09" db="EMBL/GenBank/DDBJ databases">
        <authorList>
            <person name="Hornung B.V."/>
        </authorList>
    </citation>
    <scope>NUCLEOTIDE SEQUENCE [LARGE SCALE GENOMIC DNA]</scope>
    <source>
        <strain evidence="7 8">FRIFI</strain>
    </source>
</reference>
<keyword evidence="2 7" id="KW-0255">Endonuclease</keyword>
<sequence length="319" mass="37505">MRIRLGYVAIALNLPKVTSSSTLTFKRYSSMNSDEERLNKLKKVTYSNIIDLEKILKYNIKNNIHFYRITSNLIPLATHPEVMWDYRKYFKKDFEYIGKIINDNNLRIDIHPDQFNVINTDRESVFLNTSKNLTMQANFLEDINCKDAKMVIHIGGAKGGKEKAIERFITNFKKLPGIVKNKLILENDDKIFTVKDVLYICKILNLPMVLDIHHHNCNNNGENIDRLLNDIFNTWKNEKLQPKIHFSTPREFENDRRHSDYIDAKEFLKFIYLIKDNVNKDVDVMIEAKKKDLALQKLVSDIKDLDKFIVFEDESTIIL</sequence>
<proteinExistence type="predicted"/>
<dbReference type="GO" id="GO:0004519">
    <property type="term" value="F:endonuclease activity"/>
    <property type="evidence" value="ECO:0007669"/>
    <property type="project" value="UniProtKB-KW"/>
</dbReference>
<evidence type="ECO:0000313" key="7">
    <source>
        <dbReference type="EMBL" id="CEI72330.1"/>
    </source>
</evidence>
<dbReference type="RefSeq" id="WP_166505042.1">
    <property type="nucleotide sequence ID" value="NZ_JAKNTL010000007.1"/>
</dbReference>
<dbReference type="AlphaFoldDB" id="A0A2P2BPQ4"/>
<dbReference type="EC" id="3.-.-.-" evidence="7"/>
<dbReference type="Gene3D" id="3.20.20.150">
    <property type="entry name" value="Divalent-metal-dependent TIM barrel enzymes"/>
    <property type="match status" value="1"/>
</dbReference>